<name>A0AAI8YL92_9PEZI</name>
<proteinExistence type="predicted"/>
<organism evidence="1 2">
    <name type="scientific">Anthostomella pinea</name>
    <dbReference type="NCBI Taxonomy" id="933095"/>
    <lineage>
        <taxon>Eukaryota</taxon>
        <taxon>Fungi</taxon>
        <taxon>Dikarya</taxon>
        <taxon>Ascomycota</taxon>
        <taxon>Pezizomycotina</taxon>
        <taxon>Sordariomycetes</taxon>
        <taxon>Xylariomycetidae</taxon>
        <taxon>Xylariales</taxon>
        <taxon>Xylariaceae</taxon>
        <taxon>Anthostomella</taxon>
    </lineage>
</organism>
<sequence>MLDFLSFPREIRDKILEQIPLLPRRAPHPSDLNKTDRMAVNDRYYSGAWEATTRVFFGKRQRLANPLLPLLLVSRQLHDETKDMMRRTIETKNPPDYVLDLVYLRDWTLWPTWLSVPRLADRIGTVYAQFRIFDALAHLATPVPDAGGRGMHQIGCGGPQRAVWLWYHVLVGFLRHGPAALDGQAEQRPVSVRALVLDFVTPEEGEGGAGLLPLGACPRNPWRLTKTDNPGDEPAVRDYYAPRCLDPEDEAPAQATEEKTLPALYLAYYVRRLLRMMAHFIHKYDLQGRILYETVGEVEFRLDGRPKWRVDIAAMLAEASSEGYATTHPEEHAECVRWKRGTVERRRRAGLPIRES</sequence>
<gene>
    <name evidence="1" type="ORF">KHLLAP_LOCUS9380</name>
</gene>
<accession>A0AAI8YL92</accession>
<reference evidence="1" key="1">
    <citation type="submission" date="2023-10" db="EMBL/GenBank/DDBJ databases">
        <authorList>
            <person name="Hackl T."/>
        </authorList>
    </citation>
    <scope>NUCLEOTIDE SEQUENCE</scope>
</reference>
<dbReference type="EMBL" id="CAUWAG010000012">
    <property type="protein sequence ID" value="CAJ2508912.1"/>
    <property type="molecule type" value="Genomic_DNA"/>
</dbReference>
<dbReference type="Proteomes" id="UP001295740">
    <property type="component" value="Unassembled WGS sequence"/>
</dbReference>
<keyword evidence="2" id="KW-1185">Reference proteome</keyword>
<dbReference type="AlphaFoldDB" id="A0AAI8YL92"/>
<comment type="caution">
    <text evidence="1">The sequence shown here is derived from an EMBL/GenBank/DDBJ whole genome shotgun (WGS) entry which is preliminary data.</text>
</comment>
<protein>
    <submittedName>
        <fullName evidence="1">Uu.00g139380.m01.CDS01</fullName>
    </submittedName>
</protein>
<evidence type="ECO:0000313" key="2">
    <source>
        <dbReference type="Proteomes" id="UP001295740"/>
    </source>
</evidence>
<evidence type="ECO:0000313" key="1">
    <source>
        <dbReference type="EMBL" id="CAJ2508912.1"/>
    </source>
</evidence>